<name>A0ABS2V5J1_9ACTN</name>
<dbReference type="SUPFAM" id="SSF56436">
    <property type="entry name" value="C-type lectin-like"/>
    <property type="match status" value="1"/>
</dbReference>
<dbReference type="InterPro" id="IPR005532">
    <property type="entry name" value="SUMF_dom"/>
</dbReference>
<dbReference type="Gene3D" id="3.90.1580.10">
    <property type="entry name" value="paralog of FGE (formylglycine-generating enzyme)"/>
    <property type="match status" value="1"/>
</dbReference>
<evidence type="ECO:0000259" key="1">
    <source>
        <dbReference type="Pfam" id="PF03781"/>
    </source>
</evidence>
<dbReference type="InterPro" id="IPR042095">
    <property type="entry name" value="SUMF_sf"/>
</dbReference>
<evidence type="ECO:0000313" key="3">
    <source>
        <dbReference type="Proteomes" id="UP000664109"/>
    </source>
</evidence>
<gene>
    <name evidence="2" type="ORF">JE024_39985</name>
</gene>
<feature type="domain" description="Sulfatase-modifying factor enzyme-like" evidence="1">
    <location>
        <begin position="40"/>
        <end position="190"/>
    </location>
</feature>
<dbReference type="InterPro" id="IPR016187">
    <property type="entry name" value="CTDL_fold"/>
</dbReference>
<evidence type="ECO:0000313" key="2">
    <source>
        <dbReference type="EMBL" id="MBM9624707.1"/>
    </source>
</evidence>
<dbReference type="RefSeq" id="WP_205378852.1">
    <property type="nucleotide sequence ID" value="NZ_JAFEJA010000003.1"/>
</dbReference>
<dbReference type="Pfam" id="PF03781">
    <property type="entry name" value="FGE-sulfatase"/>
    <property type="match status" value="1"/>
</dbReference>
<dbReference type="EMBL" id="JAFEJA010000003">
    <property type="protein sequence ID" value="MBM9624707.1"/>
    <property type="molecule type" value="Genomic_DNA"/>
</dbReference>
<sequence>MTPTITPAQRPGHGICWVPVPSGTCLFGDRSRPIKVRALEWTRTPITPAQLGAGVSTAPMTGLSQSEAAEIARGLGGRLPRSVEWEYAASGPGRRTYPWGEAAPAAHLANLRSGPGTTTEVGSHPGGATPEGLLDMVGNCWEWTSSSVLGDGFILRGGSYDSPDLYAKCTFLNAAPAELASAGIGFRVVRET</sequence>
<keyword evidence="3" id="KW-1185">Reference proteome</keyword>
<keyword evidence="2" id="KW-0614">Plasmid</keyword>
<dbReference type="PANTHER" id="PTHR23150:SF19">
    <property type="entry name" value="FORMYLGLYCINE-GENERATING ENZYME"/>
    <property type="match status" value="1"/>
</dbReference>
<protein>
    <submittedName>
        <fullName evidence="2">SUMF1/EgtB/PvdO family nonheme iron enzyme</fullName>
    </submittedName>
</protein>
<reference evidence="2 3" key="1">
    <citation type="journal article" date="2016" name="Arch. Microbiol.">
        <title>Streptomyces zhihengii sp. nov., isolated from rhizospheric soil of Psammosilene tunicoides.</title>
        <authorList>
            <person name="Huang M.J."/>
            <person name="Fei J.J."/>
            <person name="Salam N."/>
            <person name="Kim C.J."/>
            <person name="Hozzein W.N."/>
            <person name="Xiao M."/>
            <person name="Huang H.Q."/>
            <person name="Li W.J."/>
        </authorList>
    </citation>
    <scope>NUCLEOTIDE SEQUENCE [LARGE SCALE GENOMIC DNA]</scope>
    <source>
        <strain evidence="2 3">YIM T102</strain>
    </source>
</reference>
<dbReference type="Proteomes" id="UP000664109">
    <property type="component" value="Unassembled WGS sequence"/>
</dbReference>
<geneLocation type="plasmid" evidence="2">
    <name>unnamed1</name>
</geneLocation>
<proteinExistence type="predicted"/>
<dbReference type="PANTHER" id="PTHR23150">
    <property type="entry name" value="SULFATASE MODIFYING FACTOR 1, 2"/>
    <property type="match status" value="1"/>
</dbReference>
<accession>A0ABS2V5J1</accession>
<dbReference type="InterPro" id="IPR051043">
    <property type="entry name" value="Sulfatase_Mod_Factor_Kinase"/>
</dbReference>
<organism evidence="2 3">
    <name type="scientific">Streptomyces zhihengii</name>
    <dbReference type="NCBI Taxonomy" id="1818004"/>
    <lineage>
        <taxon>Bacteria</taxon>
        <taxon>Bacillati</taxon>
        <taxon>Actinomycetota</taxon>
        <taxon>Actinomycetes</taxon>
        <taxon>Kitasatosporales</taxon>
        <taxon>Streptomycetaceae</taxon>
        <taxon>Streptomyces</taxon>
    </lineage>
</organism>
<comment type="caution">
    <text evidence="2">The sequence shown here is derived from an EMBL/GenBank/DDBJ whole genome shotgun (WGS) entry which is preliminary data.</text>
</comment>